<organism evidence="2 3">
    <name type="scientific">Vibrio ishigakensis</name>
    <dbReference type="NCBI Taxonomy" id="1481914"/>
    <lineage>
        <taxon>Bacteria</taxon>
        <taxon>Pseudomonadati</taxon>
        <taxon>Pseudomonadota</taxon>
        <taxon>Gammaproteobacteria</taxon>
        <taxon>Vibrionales</taxon>
        <taxon>Vibrionaceae</taxon>
        <taxon>Vibrio</taxon>
    </lineage>
</organism>
<dbReference type="GO" id="GO:0030572">
    <property type="term" value="F:phosphatidyltransferase activity"/>
    <property type="evidence" value="ECO:0007669"/>
    <property type="project" value="UniProtKB-ARBA"/>
</dbReference>
<reference evidence="2 3" key="2">
    <citation type="submission" date="2015-01" db="EMBL/GenBank/DDBJ databases">
        <authorList>
            <consortium name="NBRP consortium"/>
            <person name="Sawabe T."/>
            <person name="Meirelles P."/>
            <person name="Feng G."/>
            <person name="Sayaka M."/>
            <person name="Hattori M."/>
            <person name="Ohkuma M."/>
        </authorList>
    </citation>
    <scope>NUCLEOTIDE SEQUENCE [LARGE SCALE GENOMIC DNA]</scope>
    <source>
        <strain evidence="3">JCM 19241</strain>
    </source>
</reference>
<protein>
    <submittedName>
        <fullName evidence="2">Cardiolipin synthetase</fullName>
    </submittedName>
</protein>
<dbReference type="PANTHER" id="PTHR21248:SF12">
    <property type="entry name" value="CARDIOLIPIN SYNTHASE C"/>
    <property type="match status" value="1"/>
</dbReference>
<dbReference type="SUPFAM" id="SSF56024">
    <property type="entry name" value="Phospholipase D/nuclease"/>
    <property type="match status" value="2"/>
</dbReference>
<gene>
    <name evidence="2" type="ORF">JCM19241_5274</name>
</gene>
<dbReference type="Proteomes" id="UP000031666">
    <property type="component" value="Unassembled WGS sequence"/>
</dbReference>
<evidence type="ECO:0000259" key="1">
    <source>
        <dbReference type="PROSITE" id="PS50035"/>
    </source>
</evidence>
<dbReference type="CDD" id="cd09113">
    <property type="entry name" value="PLDc_ymdC_like_2"/>
    <property type="match status" value="1"/>
</dbReference>
<reference evidence="2 3" key="1">
    <citation type="submission" date="2015-01" db="EMBL/GenBank/DDBJ databases">
        <title>Vibrio sp. C94 JCM 19241 whole genome shotgun sequence.</title>
        <authorList>
            <person name="Sawabe T."/>
            <person name="Meirelles P."/>
            <person name="Feng G."/>
            <person name="Sayaka M."/>
            <person name="Hattori M."/>
            <person name="Ohkuma M."/>
        </authorList>
    </citation>
    <scope>NUCLEOTIDE SEQUENCE [LARGE SCALE GENOMIC DNA]</scope>
    <source>
        <strain evidence="3">JCM 19241</strain>
    </source>
</reference>
<dbReference type="EMBL" id="BBSC01000002">
    <property type="protein sequence ID" value="GAM74078.1"/>
    <property type="molecule type" value="Genomic_DNA"/>
</dbReference>
<dbReference type="InterPro" id="IPR025202">
    <property type="entry name" value="PLD-like_dom"/>
</dbReference>
<evidence type="ECO:0000313" key="2">
    <source>
        <dbReference type="EMBL" id="GAM74078.1"/>
    </source>
</evidence>
<dbReference type="SMART" id="SM00155">
    <property type="entry name" value="PLDc"/>
    <property type="match status" value="2"/>
</dbReference>
<dbReference type="InterPro" id="IPR001736">
    <property type="entry name" value="PLipase_D/transphosphatidylase"/>
</dbReference>
<proteinExistence type="predicted"/>
<sequence length="469" mass="54286">MAAIALAGCAQPYPEVEAGFESNWQSQDYQAEVYLIPDSNEAIARRVQLVRNAKASVDMTYFSWEKDTLGLMLFNELKQAADRGVHVRLTLDDLLVFNDKWLSEISTHENIEVKIFNPFNSRKMGWIGRAGDFLSNQKDLDNRLHEKYFNVDHQYMILGGRNIGDDYFGYSKQANFFDMDVLFKGEVIEAFHLNYESLWNSEHLVPMQDLVKSKEGAFDKALKKAKLDESDIVKRVERKVADLAEPEFIHTEATPVFDSIEKLNDNKPYFRTRAEQTVENELSKASEVIISTPYVVPHDGQFHVIDRLREQGSDVTLLTNSSASNDSGFIPAYYEKHRQTLLNKGVNIYEYRDTAKNKDHYFHVDTYYHNKTLIIDNKLTFIGSSNFDPRSDFLNIEFGLFVHSEEFAKQVEAYLLSEKDQLFWSVSHNEQGDTEWQSGDEVRTKNPNYSSWNKLPDSIFRKMNGEFEL</sequence>
<feature type="domain" description="PLD phosphodiesterase" evidence="1">
    <location>
        <begin position="364"/>
        <end position="391"/>
    </location>
</feature>
<dbReference type="AlphaFoldDB" id="A0A0B8QFX8"/>
<dbReference type="PANTHER" id="PTHR21248">
    <property type="entry name" value="CARDIOLIPIN SYNTHASE"/>
    <property type="match status" value="1"/>
</dbReference>
<evidence type="ECO:0000313" key="3">
    <source>
        <dbReference type="Proteomes" id="UP000031666"/>
    </source>
</evidence>
<dbReference type="Gene3D" id="3.30.870.10">
    <property type="entry name" value="Endonuclease Chain A"/>
    <property type="match status" value="2"/>
</dbReference>
<name>A0A0B8QFX8_9VIBR</name>
<comment type="caution">
    <text evidence="2">The sequence shown here is derived from an EMBL/GenBank/DDBJ whole genome shotgun (WGS) entry which is preliminary data.</text>
</comment>
<dbReference type="PROSITE" id="PS50035">
    <property type="entry name" value="PLD"/>
    <property type="match status" value="2"/>
</dbReference>
<accession>A0A0B8QFX8</accession>
<dbReference type="GO" id="GO:0032049">
    <property type="term" value="P:cardiolipin biosynthetic process"/>
    <property type="evidence" value="ECO:0007669"/>
    <property type="project" value="UniProtKB-ARBA"/>
</dbReference>
<dbReference type="Pfam" id="PF13091">
    <property type="entry name" value="PLDc_2"/>
    <property type="match status" value="2"/>
</dbReference>
<feature type="domain" description="PLD phosphodiesterase" evidence="1">
    <location>
        <begin position="140"/>
        <end position="167"/>
    </location>
</feature>
<dbReference type="CDD" id="cd09111">
    <property type="entry name" value="PLDc_ymdC_like_1"/>
    <property type="match status" value="1"/>
</dbReference>
<dbReference type="STRING" id="1481914.JCM19241_5274"/>